<proteinExistence type="predicted"/>
<reference evidence="1 2" key="1">
    <citation type="submission" date="2016-10" db="EMBL/GenBank/DDBJ databases">
        <title>The genome sequence of Colletotrichum fioriniae PJ7.</title>
        <authorList>
            <person name="Baroncelli R."/>
        </authorList>
    </citation>
    <scope>NUCLEOTIDE SEQUENCE [LARGE SCALE GENOMIC DNA]</scope>
    <source>
        <strain evidence="1">Col 31</strain>
    </source>
</reference>
<dbReference type="Proteomes" id="UP001239795">
    <property type="component" value="Unassembled WGS sequence"/>
</dbReference>
<organism evidence="1 2">
    <name type="scientific">Colletotrichum melonis</name>
    <dbReference type="NCBI Taxonomy" id="1209925"/>
    <lineage>
        <taxon>Eukaryota</taxon>
        <taxon>Fungi</taxon>
        <taxon>Dikarya</taxon>
        <taxon>Ascomycota</taxon>
        <taxon>Pezizomycotina</taxon>
        <taxon>Sordariomycetes</taxon>
        <taxon>Hypocreomycetidae</taxon>
        <taxon>Glomerellales</taxon>
        <taxon>Glomerellaceae</taxon>
        <taxon>Colletotrichum</taxon>
        <taxon>Colletotrichum acutatum species complex</taxon>
    </lineage>
</organism>
<protein>
    <submittedName>
        <fullName evidence="1">Uncharacterized protein</fullName>
    </submittedName>
</protein>
<keyword evidence="2" id="KW-1185">Reference proteome</keyword>
<accession>A0AAI9Y059</accession>
<comment type="caution">
    <text evidence="1">The sequence shown here is derived from an EMBL/GenBank/DDBJ whole genome shotgun (WGS) entry which is preliminary data.</text>
</comment>
<evidence type="ECO:0000313" key="2">
    <source>
        <dbReference type="Proteomes" id="UP001239795"/>
    </source>
</evidence>
<gene>
    <name evidence="1" type="ORF">CMEL01_01342</name>
</gene>
<evidence type="ECO:0000313" key="1">
    <source>
        <dbReference type="EMBL" id="KAK1469575.1"/>
    </source>
</evidence>
<name>A0AAI9Y059_9PEZI</name>
<dbReference type="EMBL" id="MLGG01000001">
    <property type="protein sequence ID" value="KAK1469575.1"/>
    <property type="molecule type" value="Genomic_DNA"/>
</dbReference>
<sequence length="45" mass="5348">MSGFHRTMSFSRTRKISAMTPLLRVLRRRLLPMRLIKFVVVMVDV</sequence>
<dbReference type="AlphaFoldDB" id="A0AAI9Y059"/>